<dbReference type="EMBL" id="JAUEPP010000002">
    <property type="protein sequence ID" value="KAK3351482.1"/>
    <property type="molecule type" value="Genomic_DNA"/>
</dbReference>
<proteinExistence type="predicted"/>
<dbReference type="InterPro" id="IPR011050">
    <property type="entry name" value="Pectin_lyase_fold/virulence"/>
</dbReference>
<dbReference type="Gene3D" id="2.160.20.10">
    <property type="entry name" value="Single-stranded right-handed beta-helix, Pectin lyase-like"/>
    <property type="match status" value="2"/>
</dbReference>
<evidence type="ECO:0000313" key="3">
    <source>
        <dbReference type="Proteomes" id="UP001278500"/>
    </source>
</evidence>
<keyword evidence="3" id="KW-1185">Reference proteome</keyword>
<feature type="non-terminal residue" evidence="2">
    <location>
        <position position="1"/>
    </location>
</feature>
<protein>
    <submittedName>
        <fullName evidence="2">Pectate lyase superfamily protein-domain-containing protein</fullName>
    </submittedName>
</protein>
<feature type="domain" description="Rhamnogalacturonase A/B/Epimerase-like pectate lyase" evidence="1">
    <location>
        <begin position="4"/>
        <end position="161"/>
    </location>
</feature>
<accession>A0AAE0JKS3</accession>
<dbReference type="InterPro" id="IPR012334">
    <property type="entry name" value="Pectin_lyas_fold"/>
</dbReference>
<dbReference type="GO" id="GO:0016829">
    <property type="term" value="F:lyase activity"/>
    <property type="evidence" value="ECO:0007669"/>
    <property type="project" value="UniProtKB-KW"/>
</dbReference>
<reference evidence="2" key="1">
    <citation type="journal article" date="2023" name="Mol. Phylogenet. Evol.">
        <title>Genome-scale phylogeny and comparative genomics of the fungal order Sordariales.</title>
        <authorList>
            <person name="Hensen N."/>
            <person name="Bonometti L."/>
            <person name="Westerberg I."/>
            <person name="Brannstrom I.O."/>
            <person name="Guillou S."/>
            <person name="Cros-Aarteil S."/>
            <person name="Calhoun S."/>
            <person name="Haridas S."/>
            <person name="Kuo A."/>
            <person name="Mondo S."/>
            <person name="Pangilinan J."/>
            <person name="Riley R."/>
            <person name="LaButti K."/>
            <person name="Andreopoulos B."/>
            <person name="Lipzen A."/>
            <person name="Chen C."/>
            <person name="Yan M."/>
            <person name="Daum C."/>
            <person name="Ng V."/>
            <person name="Clum A."/>
            <person name="Steindorff A."/>
            <person name="Ohm R.A."/>
            <person name="Martin F."/>
            <person name="Silar P."/>
            <person name="Natvig D.O."/>
            <person name="Lalanne C."/>
            <person name="Gautier V."/>
            <person name="Ament-Velasquez S.L."/>
            <person name="Kruys A."/>
            <person name="Hutchinson M.I."/>
            <person name="Powell A.J."/>
            <person name="Barry K."/>
            <person name="Miller A.N."/>
            <person name="Grigoriev I.V."/>
            <person name="Debuchy R."/>
            <person name="Gladieux P."/>
            <person name="Hiltunen Thoren M."/>
            <person name="Johannesson H."/>
        </authorList>
    </citation>
    <scope>NUCLEOTIDE SEQUENCE</scope>
    <source>
        <strain evidence="2">CBS 560.94</strain>
    </source>
</reference>
<dbReference type="GeneID" id="87861488"/>
<dbReference type="PANTHER" id="PTHR33928:SF2">
    <property type="entry name" value="PECTATE LYASE SUPERFAMILY PROTEIN DOMAIN-CONTAINING PROTEIN-RELATED"/>
    <property type="match status" value="1"/>
</dbReference>
<gene>
    <name evidence="2" type="ORF">B0H65DRAFT_421293</name>
</gene>
<comment type="caution">
    <text evidence="2">The sequence shown here is derived from an EMBL/GenBank/DDBJ whole genome shotgun (WGS) entry which is preliminary data.</text>
</comment>
<dbReference type="InterPro" id="IPR024535">
    <property type="entry name" value="RHGA/B-epi-like_pectate_lyase"/>
</dbReference>
<dbReference type="Proteomes" id="UP001278500">
    <property type="component" value="Unassembled WGS sequence"/>
</dbReference>
<dbReference type="Pfam" id="PF12708">
    <property type="entry name" value="Pect-lyase_RHGA_epim"/>
    <property type="match status" value="1"/>
</dbReference>
<reference evidence="2" key="2">
    <citation type="submission" date="2023-06" db="EMBL/GenBank/DDBJ databases">
        <authorList>
            <consortium name="Lawrence Berkeley National Laboratory"/>
            <person name="Haridas S."/>
            <person name="Hensen N."/>
            <person name="Bonometti L."/>
            <person name="Westerberg I."/>
            <person name="Brannstrom I.O."/>
            <person name="Guillou S."/>
            <person name="Cros-Aarteil S."/>
            <person name="Calhoun S."/>
            <person name="Kuo A."/>
            <person name="Mondo S."/>
            <person name="Pangilinan J."/>
            <person name="Riley R."/>
            <person name="Labutti K."/>
            <person name="Andreopoulos B."/>
            <person name="Lipzen A."/>
            <person name="Chen C."/>
            <person name="Yanf M."/>
            <person name="Daum C."/>
            <person name="Ng V."/>
            <person name="Clum A."/>
            <person name="Steindorff A."/>
            <person name="Ohm R."/>
            <person name="Martin F."/>
            <person name="Silar P."/>
            <person name="Natvig D."/>
            <person name="Lalanne C."/>
            <person name="Gautier V."/>
            <person name="Ament-Velasquez S.L."/>
            <person name="Kruys A."/>
            <person name="Hutchinson M.I."/>
            <person name="Powell A.J."/>
            <person name="Barry K."/>
            <person name="Miller A.N."/>
            <person name="Grigoriev I.V."/>
            <person name="Debuchy R."/>
            <person name="Gladieux P."/>
            <person name="Thoren M.H."/>
            <person name="Johannesson H."/>
        </authorList>
    </citation>
    <scope>NUCLEOTIDE SEQUENCE</scope>
    <source>
        <strain evidence="2">CBS 560.94</strain>
    </source>
</reference>
<evidence type="ECO:0000259" key="1">
    <source>
        <dbReference type="Pfam" id="PF12708"/>
    </source>
</evidence>
<dbReference type="InterPro" id="IPR039279">
    <property type="entry name" value="QRT3-like"/>
</dbReference>
<keyword evidence="2" id="KW-0456">Lyase</keyword>
<dbReference type="GO" id="GO:0004650">
    <property type="term" value="F:polygalacturonase activity"/>
    <property type="evidence" value="ECO:0007669"/>
    <property type="project" value="InterPro"/>
</dbReference>
<dbReference type="SUPFAM" id="SSF51126">
    <property type="entry name" value="Pectin lyase-like"/>
    <property type="match status" value="2"/>
</dbReference>
<dbReference type="PANTHER" id="PTHR33928">
    <property type="entry name" value="POLYGALACTURONASE QRT3"/>
    <property type="match status" value="1"/>
</dbReference>
<organism evidence="2 3">
    <name type="scientific">Neurospora tetraspora</name>
    <dbReference type="NCBI Taxonomy" id="94610"/>
    <lineage>
        <taxon>Eukaryota</taxon>
        <taxon>Fungi</taxon>
        <taxon>Dikarya</taxon>
        <taxon>Ascomycota</taxon>
        <taxon>Pezizomycotina</taxon>
        <taxon>Sordariomycetes</taxon>
        <taxon>Sordariomycetidae</taxon>
        <taxon>Sordariales</taxon>
        <taxon>Sordariaceae</taxon>
        <taxon>Neurospora</taxon>
    </lineage>
</organism>
<sequence>LLAGTFLIGDALEPPTLLADPSLGTDPVIDAHDDHLWEGERTVKSLYIVVRNFKIDTTAVENDTGARAMDWSVDQGCSLVNVQFVMPKGSKHTGLTMERGGSGLVIADCTFTGGAVDMEVFNEQYMLKGLKFDGCHTGIKFKRSFVTVIQGCTFSECAVAVDASLPDSTGTLSVVDSSFFNCEYGVDVYTNGTIPSGVSPLVLHNVAVEGDNVKAAVIGSGGSTLLSDLKSRDVTWIQGKRYVSHPIHRHEKLTPGGRYFTTPIPQYENYNVSQFVNVKNEPEFFVVWGDNIHDDGPAINSLLQKYAGCKILFFPQGIYKTHQTIHVPPGSRLVGEALSVIAGWGDHFSDPSDPKPILEVGKEGDRGVAQFTDMLFSVGDVFPERSLSKSTPRPELPVMSAFGTALYVSAARTLCGS</sequence>
<dbReference type="AlphaFoldDB" id="A0AAE0JKS3"/>
<dbReference type="RefSeq" id="XP_062684777.1">
    <property type="nucleotide sequence ID" value="XM_062824334.1"/>
</dbReference>
<evidence type="ECO:0000313" key="2">
    <source>
        <dbReference type="EMBL" id="KAK3351482.1"/>
    </source>
</evidence>
<name>A0AAE0JKS3_9PEZI</name>